<name>A0A7U9Q1H9_9ACTN</name>
<dbReference type="EMBL" id="BHZC01000001">
    <property type="protein sequence ID" value="GCD39698.1"/>
    <property type="molecule type" value="Genomic_DNA"/>
</dbReference>
<dbReference type="AlphaFoldDB" id="A0A7U9Q1H9"/>
<feature type="region of interest" description="Disordered" evidence="1">
    <location>
        <begin position="109"/>
        <end position="195"/>
    </location>
</feature>
<sequence>MSRKFTQRLAAVPTAPFIVQHGTVGMPGPFTINPTFKCSPECTIAAPVWDGSPTWQPKGGIHTAYATFNHEWTSGTATTAPAGPGAPALGQQRVVVVVPTDRSRVKVRRQAGRISSPGRGGCTVRGRMSRARSRMSTSYHSADGPRGGSWGCSPTPAERLKQLPLTRLPGGRGAVRESEVKGTEPNCLTPAQRSR</sequence>
<proteinExistence type="predicted"/>
<evidence type="ECO:0000313" key="3">
    <source>
        <dbReference type="Proteomes" id="UP000287830"/>
    </source>
</evidence>
<accession>A0A7U9Q1H9</accession>
<gene>
    <name evidence="2" type="ORF">OEIGOIKO_07554</name>
</gene>
<dbReference type="Proteomes" id="UP000287830">
    <property type="component" value="Unassembled WGS sequence"/>
</dbReference>
<reference evidence="2 3" key="1">
    <citation type="submission" date="2018-11" db="EMBL/GenBank/DDBJ databases">
        <title>Whole genome sequence of Streptomyces chrestomyceticus NBRC 13444(T).</title>
        <authorList>
            <person name="Komaki H."/>
            <person name="Tamura T."/>
        </authorList>
    </citation>
    <scope>NUCLEOTIDE SEQUENCE [LARGE SCALE GENOMIC DNA]</scope>
    <source>
        <strain evidence="2 3">NBRC 13444</strain>
    </source>
</reference>
<evidence type="ECO:0000313" key="2">
    <source>
        <dbReference type="EMBL" id="GCD39698.1"/>
    </source>
</evidence>
<organism evidence="2 3">
    <name type="scientific">Streptomyces chrestomyceticus JCM 4735</name>
    <dbReference type="NCBI Taxonomy" id="1306181"/>
    <lineage>
        <taxon>Bacteria</taxon>
        <taxon>Bacillati</taxon>
        <taxon>Actinomycetota</taxon>
        <taxon>Actinomycetes</taxon>
        <taxon>Kitasatosporales</taxon>
        <taxon>Streptomycetaceae</taxon>
        <taxon>Streptomyces</taxon>
    </lineage>
</organism>
<comment type="caution">
    <text evidence="2">The sequence shown here is derived from an EMBL/GenBank/DDBJ whole genome shotgun (WGS) entry which is preliminary data.</text>
</comment>
<protein>
    <submittedName>
        <fullName evidence="2">Uncharacterized protein</fullName>
    </submittedName>
</protein>
<evidence type="ECO:0000256" key="1">
    <source>
        <dbReference type="SAM" id="MobiDB-lite"/>
    </source>
</evidence>